<dbReference type="Gene3D" id="3.30.420.10">
    <property type="entry name" value="Ribonuclease H-like superfamily/Ribonuclease H"/>
    <property type="match status" value="1"/>
</dbReference>
<organism evidence="2">
    <name type="scientific">Aphanomyces astaci</name>
    <name type="common">Crayfish plague agent</name>
    <dbReference type="NCBI Taxonomy" id="112090"/>
    <lineage>
        <taxon>Eukaryota</taxon>
        <taxon>Sar</taxon>
        <taxon>Stramenopiles</taxon>
        <taxon>Oomycota</taxon>
        <taxon>Saprolegniomycetes</taxon>
        <taxon>Saprolegniales</taxon>
        <taxon>Verrucalvaceae</taxon>
        <taxon>Aphanomyces</taxon>
    </lineage>
</organism>
<proteinExistence type="predicted"/>
<dbReference type="EMBL" id="KI913117">
    <property type="protein sequence ID" value="ETV85694.1"/>
    <property type="molecule type" value="Genomic_DNA"/>
</dbReference>
<dbReference type="GO" id="GO:0004523">
    <property type="term" value="F:RNA-DNA hybrid ribonuclease activity"/>
    <property type="evidence" value="ECO:0007669"/>
    <property type="project" value="InterPro"/>
</dbReference>
<dbReference type="InterPro" id="IPR012337">
    <property type="entry name" value="RNaseH-like_sf"/>
</dbReference>
<evidence type="ECO:0000259" key="1">
    <source>
        <dbReference type="Pfam" id="PF13456"/>
    </source>
</evidence>
<protein>
    <recommendedName>
        <fullName evidence="1">RNase H type-1 domain-containing protein</fullName>
    </recommendedName>
</protein>
<dbReference type="PANTHER" id="PTHR48475:SF1">
    <property type="entry name" value="RNASE H TYPE-1 DOMAIN-CONTAINING PROTEIN"/>
    <property type="match status" value="1"/>
</dbReference>
<dbReference type="SUPFAM" id="SSF53098">
    <property type="entry name" value="Ribonuclease H-like"/>
    <property type="match status" value="1"/>
</dbReference>
<gene>
    <name evidence="2" type="ORF">H257_02299</name>
</gene>
<name>W4H371_APHAT</name>
<evidence type="ECO:0000313" key="2">
    <source>
        <dbReference type="EMBL" id="ETV85694.1"/>
    </source>
</evidence>
<dbReference type="InterPro" id="IPR036397">
    <property type="entry name" value="RNaseH_sf"/>
</dbReference>
<dbReference type="Pfam" id="PF13456">
    <property type="entry name" value="RVT_3"/>
    <property type="match status" value="1"/>
</dbReference>
<dbReference type="InterPro" id="IPR002156">
    <property type="entry name" value="RNaseH_domain"/>
</dbReference>
<dbReference type="RefSeq" id="XP_009824166.1">
    <property type="nucleotide sequence ID" value="XM_009825864.1"/>
</dbReference>
<sequence>MWCLGAIVMPRDCPLLFDYDAHYIASATTNNQAEYVGLLRSLRLALARGFTHLTVYGDSQLLVRQLQGVYRVRNPGLRRSNLTVCTLAATETKRLTFCSSLRRTTAGCTPLSKGQVLVRFPSTCGNVV</sequence>
<accession>W4H371</accession>
<dbReference type="GO" id="GO:0003676">
    <property type="term" value="F:nucleic acid binding"/>
    <property type="evidence" value="ECO:0007669"/>
    <property type="project" value="InterPro"/>
</dbReference>
<dbReference type="AlphaFoldDB" id="W4H371"/>
<dbReference type="OrthoDB" id="1938096at2759"/>
<reference evidence="2" key="1">
    <citation type="submission" date="2013-12" db="EMBL/GenBank/DDBJ databases">
        <title>The Genome Sequence of Aphanomyces astaci APO3.</title>
        <authorList>
            <consortium name="The Broad Institute Genomics Platform"/>
            <person name="Russ C."/>
            <person name="Tyler B."/>
            <person name="van West P."/>
            <person name="Dieguez-Uribeondo J."/>
            <person name="Young S.K."/>
            <person name="Zeng Q."/>
            <person name="Gargeya S."/>
            <person name="Fitzgerald M."/>
            <person name="Abouelleil A."/>
            <person name="Alvarado L."/>
            <person name="Chapman S.B."/>
            <person name="Gainer-Dewar J."/>
            <person name="Goldberg J."/>
            <person name="Griggs A."/>
            <person name="Gujja S."/>
            <person name="Hansen M."/>
            <person name="Howarth C."/>
            <person name="Imamovic A."/>
            <person name="Ireland A."/>
            <person name="Larimer J."/>
            <person name="McCowan C."/>
            <person name="Murphy C."/>
            <person name="Pearson M."/>
            <person name="Poon T.W."/>
            <person name="Priest M."/>
            <person name="Roberts A."/>
            <person name="Saif S."/>
            <person name="Shea T."/>
            <person name="Sykes S."/>
            <person name="Wortman J."/>
            <person name="Nusbaum C."/>
            <person name="Birren B."/>
        </authorList>
    </citation>
    <scope>NUCLEOTIDE SEQUENCE [LARGE SCALE GENOMIC DNA]</scope>
    <source>
        <strain evidence="2">APO3</strain>
    </source>
</reference>
<dbReference type="PANTHER" id="PTHR48475">
    <property type="entry name" value="RIBONUCLEASE H"/>
    <property type="match status" value="1"/>
</dbReference>
<feature type="domain" description="RNase H type-1" evidence="1">
    <location>
        <begin position="21"/>
        <end position="77"/>
    </location>
</feature>
<dbReference type="GeneID" id="20804295"/>
<dbReference type="VEuPathDB" id="FungiDB:H257_02299"/>